<evidence type="ECO:0000256" key="2">
    <source>
        <dbReference type="ARBA" id="ARBA00022801"/>
    </source>
</evidence>
<keyword evidence="4" id="KW-1185">Reference proteome</keyword>
<dbReference type="InterPro" id="IPR005502">
    <property type="entry name" value="Ribosyl_crysJ1"/>
</dbReference>
<dbReference type="RefSeq" id="WP_387973407.1">
    <property type="nucleotide sequence ID" value="NZ_JBHRWO010000008.1"/>
</dbReference>
<evidence type="ECO:0000313" key="4">
    <source>
        <dbReference type="Proteomes" id="UP001595712"/>
    </source>
</evidence>
<keyword evidence="2" id="KW-0378">Hydrolase</keyword>
<dbReference type="Proteomes" id="UP001595712">
    <property type="component" value="Unassembled WGS sequence"/>
</dbReference>
<accession>A0ABV7PYH5</accession>
<dbReference type="InterPro" id="IPR036705">
    <property type="entry name" value="Ribosyl_crysJ1_sf"/>
</dbReference>
<dbReference type="SUPFAM" id="SSF101478">
    <property type="entry name" value="ADP-ribosylglycohydrolase"/>
    <property type="match status" value="1"/>
</dbReference>
<dbReference type="EMBL" id="JBHRWO010000008">
    <property type="protein sequence ID" value="MFC3492566.1"/>
    <property type="molecule type" value="Genomic_DNA"/>
</dbReference>
<dbReference type="PANTHER" id="PTHR16222">
    <property type="entry name" value="ADP-RIBOSYLGLYCOHYDROLASE"/>
    <property type="match status" value="1"/>
</dbReference>
<comment type="caution">
    <text evidence="3">The sequence shown here is derived from an EMBL/GenBank/DDBJ whole genome shotgun (WGS) entry which is preliminary data.</text>
</comment>
<reference evidence="4" key="1">
    <citation type="journal article" date="2019" name="Int. J. Syst. Evol. Microbiol.">
        <title>The Global Catalogue of Microorganisms (GCM) 10K type strain sequencing project: providing services to taxonomists for standard genome sequencing and annotation.</title>
        <authorList>
            <consortium name="The Broad Institute Genomics Platform"/>
            <consortium name="The Broad Institute Genome Sequencing Center for Infectious Disease"/>
            <person name="Wu L."/>
            <person name="Ma J."/>
        </authorList>
    </citation>
    <scope>NUCLEOTIDE SEQUENCE [LARGE SCALE GENOMIC DNA]</scope>
    <source>
        <strain evidence="4">CGMCC 4.7396</strain>
    </source>
</reference>
<name>A0ABV7PYH5_9ACTN</name>
<evidence type="ECO:0000256" key="1">
    <source>
        <dbReference type="ARBA" id="ARBA00010702"/>
    </source>
</evidence>
<sequence>MRTAETSLWRTRVRGSLLLAACADALGSAFEGRRGLSPEQVAAAVDRPQSPLRWTDDTAQMLVLAAHLAEHGGLVASDALAAAFADEWSAEPWRGYGPGAAQLLSQIATGVPWRVAGRSLFDGAGSLGNGAAMRVAPVGLITGWGLDAVASAAVASALVTHVHPEGIDGAVAQALAVALAARTPRRQRPSAEELIGAIASRTATAAFTAELEAIPALLDGPAGAISDRFRCDATALGAVPAAITVFLRYPDDPAAAVKEAIGLGGDTDTIAAMAAAMCGAHCGDSAVPASWAAQLEQPERVRAAADRLATLESRRYLGEADA</sequence>
<protein>
    <submittedName>
        <fullName evidence="3">ADP-ribosylglycohydrolase family protein</fullName>
    </submittedName>
</protein>
<dbReference type="PANTHER" id="PTHR16222:SF24">
    <property type="entry name" value="ADP-RIBOSYLHYDROLASE ARH3"/>
    <property type="match status" value="1"/>
</dbReference>
<dbReference type="Pfam" id="PF03747">
    <property type="entry name" value="ADP_ribosyl_GH"/>
    <property type="match status" value="1"/>
</dbReference>
<comment type="similarity">
    <text evidence="1">Belongs to the ADP-ribosylglycohydrolase family.</text>
</comment>
<organism evidence="3 4">
    <name type="scientific">Glycomyces rhizosphaerae</name>
    <dbReference type="NCBI Taxonomy" id="2054422"/>
    <lineage>
        <taxon>Bacteria</taxon>
        <taxon>Bacillati</taxon>
        <taxon>Actinomycetota</taxon>
        <taxon>Actinomycetes</taxon>
        <taxon>Glycomycetales</taxon>
        <taxon>Glycomycetaceae</taxon>
        <taxon>Glycomyces</taxon>
    </lineage>
</organism>
<dbReference type="Gene3D" id="1.10.4080.10">
    <property type="entry name" value="ADP-ribosylation/Crystallin J1"/>
    <property type="match status" value="1"/>
</dbReference>
<proteinExistence type="inferred from homology"/>
<evidence type="ECO:0000313" key="3">
    <source>
        <dbReference type="EMBL" id="MFC3492566.1"/>
    </source>
</evidence>
<gene>
    <name evidence="3" type="ORF">ACFO8M_08720</name>
</gene>
<dbReference type="InterPro" id="IPR050792">
    <property type="entry name" value="ADP-ribosylglycohydrolase"/>
</dbReference>